<keyword evidence="1" id="KW-0812">Transmembrane</keyword>
<gene>
    <name evidence="2" type="ORF">LVJ94_43985</name>
</gene>
<name>A0ABZ2L3S3_9BACT</name>
<feature type="transmembrane region" description="Helical" evidence="1">
    <location>
        <begin position="77"/>
        <end position="97"/>
    </location>
</feature>
<keyword evidence="1" id="KW-0472">Membrane</keyword>
<dbReference type="EMBL" id="CP089983">
    <property type="protein sequence ID" value="WXB03855.1"/>
    <property type="molecule type" value="Genomic_DNA"/>
</dbReference>
<dbReference type="RefSeq" id="WP_394833490.1">
    <property type="nucleotide sequence ID" value="NZ_CP089929.1"/>
</dbReference>
<feature type="transmembrane region" description="Helical" evidence="1">
    <location>
        <begin position="109"/>
        <end position="130"/>
    </location>
</feature>
<evidence type="ECO:0000313" key="2">
    <source>
        <dbReference type="EMBL" id="WXB03855.1"/>
    </source>
</evidence>
<feature type="transmembrane region" description="Helical" evidence="1">
    <location>
        <begin position="15"/>
        <end position="36"/>
    </location>
</feature>
<proteinExistence type="predicted"/>
<organism evidence="2 3">
    <name type="scientific">Pendulispora rubella</name>
    <dbReference type="NCBI Taxonomy" id="2741070"/>
    <lineage>
        <taxon>Bacteria</taxon>
        <taxon>Pseudomonadati</taxon>
        <taxon>Myxococcota</taxon>
        <taxon>Myxococcia</taxon>
        <taxon>Myxococcales</taxon>
        <taxon>Sorangiineae</taxon>
        <taxon>Pendulisporaceae</taxon>
        <taxon>Pendulispora</taxon>
    </lineage>
</organism>
<reference evidence="2" key="1">
    <citation type="submission" date="2021-12" db="EMBL/GenBank/DDBJ databases">
        <title>Discovery of the Pendulisporaceae a myxobacterial family with distinct sporulation behavior and unique specialized metabolism.</title>
        <authorList>
            <person name="Garcia R."/>
            <person name="Popoff A."/>
            <person name="Bader C.D."/>
            <person name="Loehr J."/>
            <person name="Walesch S."/>
            <person name="Walt C."/>
            <person name="Boldt J."/>
            <person name="Bunk B."/>
            <person name="Haeckl F.J.F.P.J."/>
            <person name="Gunesch A.P."/>
            <person name="Birkelbach J."/>
            <person name="Nuebel U."/>
            <person name="Pietschmann T."/>
            <person name="Bach T."/>
            <person name="Mueller R."/>
        </authorList>
    </citation>
    <scope>NUCLEOTIDE SEQUENCE</scope>
    <source>
        <strain evidence="2">MSr11367</strain>
    </source>
</reference>
<sequence>MDFDPLWSAYNNGPWPIFACMLAGWSALFGVLALLFERRTKFARYIALIALVLSTLLSGFVTVGTFIAFGSQPKGPAVLQLATPFALGTVLFVGFAARLVRGGVRPVPALTTSTLFASQIGLWLGAYLTWSIRRAAEASFAEKCSLPSARWGWAFEGQYLLAVTSSKRALLLMLAPVAIATVVAIVDGRRHHGQTADRFMRVIQGACFLAVVACAIMAAIPTKPDAHASQCEPVIDAQERISRALLGANWGFQNNEAEKGCQMLRDVQTDLVVVRDAAMRTRFDELMTTKCK</sequence>
<accession>A0ABZ2L3S3</accession>
<keyword evidence="1" id="KW-1133">Transmembrane helix</keyword>
<evidence type="ECO:0000313" key="3">
    <source>
        <dbReference type="Proteomes" id="UP001374803"/>
    </source>
</evidence>
<evidence type="ECO:0000256" key="1">
    <source>
        <dbReference type="SAM" id="Phobius"/>
    </source>
</evidence>
<feature type="transmembrane region" description="Helical" evidence="1">
    <location>
        <begin position="199"/>
        <end position="220"/>
    </location>
</feature>
<feature type="transmembrane region" description="Helical" evidence="1">
    <location>
        <begin position="48"/>
        <end position="71"/>
    </location>
</feature>
<feature type="transmembrane region" description="Helical" evidence="1">
    <location>
        <begin position="169"/>
        <end position="187"/>
    </location>
</feature>
<protein>
    <submittedName>
        <fullName evidence="2">Uncharacterized protein</fullName>
    </submittedName>
</protein>
<keyword evidence="3" id="KW-1185">Reference proteome</keyword>
<dbReference type="Proteomes" id="UP001374803">
    <property type="component" value="Chromosome"/>
</dbReference>